<dbReference type="SUPFAM" id="SSF52540">
    <property type="entry name" value="P-loop containing nucleoside triphosphate hydrolases"/>
    <property type="match status" value="1"/>
</dbReference>
<keyword evidence="4 10" id="KW-0460">Magnesium</keyword>
<evidence type="ECO:0000313" key="12">
    <source>
        <dbReference type="EMBL" id="KAJ3437758.1"/>
    </source>
</evidence>
<evidence type="ECO:0000256" key="1">
    <source>
        <dbReference type="ARBA" id="ARBA00022707"/>
    </source>
</evidence>
<evidence type="ECO:0000256" key="10">
    <source>
        <dbReference type="PIRSR" id="PIRSR601019-2"/>
    </source>
</evidence>
<evidence type="ECO:0000256" key="6">
    <source>
        <dbReference type="ARBA" id="ARBA00023139"/>
    </source>
</evidence>
<organism evidence="12 13">
    <name type="scientific">Anaeramoeba flamelloides</name>
    <dbReference type="NCBI Taxonomy" id="1746091"/>
    <lineage>
        <taxon>Eukaryota</taxon>
        <taxon>Metamonada</taxon>
        <taxon>Anaeramoebidae</taxon>
        <taxon>Anaeramoeba</taxon>
    </lineage>
</organism>
<feature type="binding site" evidence="10">
    <location>
        <position position="45"/>
    </location>
    <ligand>
        <name>Mg(2+)</name>
        <dbReference type="ChEBI" id="CHEBI:18420"/>
    </ligand>
</feature>
<feature type="region of interest" description="Disordered" evidence="11">
    <location>
        <begin position="1"/>
        <end position="24"/>
    </location>
</feature>
<dbReference type="InterPro" id="IPR001019">
    <property type="entry name" value="Gprotein_alpha_su"/>
</dbReference>
<dbReference type="GO" id="GO:0031683">
    <property type="term" value="F:G-protein beta/gamma-subunit complex binding"/>
    <property type="evidence" value="ECO:0007669"/>
    <property type="project" value="InterPro"/>
</dbReference>
<dbReference type="Pfam" id="PF00503">
    <property type="entry name" value="G-alpha"/>
    <property type="match status" value="1"/>
</dbReference>
<keyword evidence="3 9" id="KW-0547">Nucleotide-binding</keyword>
<keyword evidence="1" id="KW-0519">Myristate</keyword>
<feature type="binding site" evidence="9">
    <location>
        <begin position="194"/>
        <end position="198"/>
    </location>
    <ligand>
        <name>GTP</name>
        <dbReference type="ChEBI" id="CHEBI:37565"/>
    </ligand>
</feature>
<feature type="binding site" evidence="9">
    <location>
        <begin position="41"/>
        <end position="46"/>
    </location>
    <ligand>
        <name>GTP</name>
        <dbReference type="ChEBI" id="CHEBI:37565"/>
    </ligand>
</feature>
<dbReference type="GO" id="GO:0003924">
    <property type="term" value="F:GTPase activity"/>
    <property type="evidence" value="ECO:0007669"/>
    <property type="project" value="InterPro"/>
</dbReference>
<dbReference type="Gene3D" id="3.40.50.300">
    <property type="entry name" value="P-loop containing nucleotide triphosphate hydrolases"/>
    <property type="match status" value="1"/>
</dbReference>
<proteinExistence type="predicted"/>
<protein>
    <submittedName>
        <fullName evidence="12">Guanine nucleotide-binding protein g(O) subunit alpha</fullName>
    </submittedName>
</protein>
<keyword evidence="7" id="KW-0807">Transducer</keyword>
<dbReference type="PANTHER" id="PTHR10218:SF302">
    <property type="entry name" value="GUANINE NUCLEOTIDE-BINDING PROTEIN ALPHA-5 SUBUNIT"/>
    <property type="match status" value="1"/>
</dbReference>
<dbReference type="InterPro" id="IPR027417">
    <property type="entry name" value="P-loop_NTPase"/>
</dbReference>
<dbReference type="Proteomes" id="UP001146793">
    <property type="component" value="Unassembled WGS sequence"/>
</dbReference>
<dbReference type="GO" id="GO:0046872">
    <property type="term" value="F:metal ion binding"/>
    <property type="evidence" value="ECO:0007669"/>
    <property type="project" value="UniProtKB-KW"/>
</dbReference>
<name>A0AAV7Z7P2_9EUKA</name>
<dbReference type="Gene3D" id="1.10.400.10">
    <property type="entry name" value="GI Alpha 1, domain 2-like"/>
    <property type="match status" value="1"/>
</dbReference>
<dbReference type="EMBL" id="JANTQA010000033">
    <property type="protein sequence ID" value="KAJ3437758.1"/>
    <property type="molecule type" value="Genomic_DNA"/>
</dbReference>
<evidence type="ECO:0000256" key="9">
    <source>
        <dbReference type="PIRSR" id="PIRSR601019-1"/>
    </source>
</evidence>
<evidence type="ECO:0000256" key="7">
    <source>
        <dbReference type="ARBA" id="ARBA00023224"/>
    </source>
</evidence>
<dbReference type="GO" id="GO:0005525">
    <property type="term" value="F:GTP binding"/>
    <property type="evidence" value="ECO:0007669"/>
    <property type="project" value="UniProtKB-KW"/>
</dbReference>
<evidence type="ECO:0000256" key="4">
    <source>
        <dbReference type="ARBA" id="ARBA00022842"/>
    </source>
</evidence>
<dbReference type="FunFam" id="3.40.50.300:FF:003800">
    <property type="entry name" value="Guanine nucleotide-binding protein G(k) subunit alpha"/>
    <property type="match status" value="1"/>
</dbReference>
<evidence type="ECO:0000256" key="8">
    <source>
        <dbReference type="ARBA" id="ARBA00023288"/>
    </source>
</evidence>
<accession>A0AAV7Z7P2</accession>
<feature type="binding site" evidence="10">
    <location>
        <position position="175"/>
    </location>
    <ligand>
        <name>Mg(2+)</name>
        <dbReference type="ChEBI" id="CHEBI:18420"/>
    </ligand>
</feature>
<gene>
    <name evidence="12" type="ORF">M0812_16925</name>
</gene>
<sequence>MGNKQKKKNKKERKKNQKIESMLNDPNEKKQVKILILGTGESGKSTFVKQIHLIHKDGFDTKTRERFKIAIHFNLIKGLQDLIEGLPLIRKNVQKSLSEVAQDFLQLNPRTGLTTTIIDAVESLWADESIKEMYEQRSLIQIPSSTNYFLDSLERISKNDYLPNDNDIIMCRIPTTGINQVQFEDQGLQWSLIDVGGQRSERRKWIHHFDNVSIVFYVIALDEYDQALYENIEINRMTESLDLLSQTLGNQIFRKTPCFLIFNKFDLFQKKIKKVDLNVCFKKYKGGKNEQNALNFIYKTFKKAVSSKKRNINCFSSIGTETDNVCQVLKQVQESVKRNSPHILSSLNQI</sequence>
<dbReference type="SMART" id="SM00275">
    <property type="entry name" value="G_alpha"/>
    <property type="match status" value="1"/>
</dbReference>
<dbReference type="GO" id="GO:0007188">
    <property type="term" value="P:adenylate cyclase-modulating G protein-coupled receptor signaling pathway"/>
    <property type="evidence" value="ECO:0007669"/>
    <property type="project" value="TreeGrafter"/>
</dbReference>
<evidence type="ECO:0000313" key="13">
    <source>
        <dbReference type="Proteomes" id="UP001146793"/>
    </source>
</evidence>
<keyword evidence="6" id="KW-0564">Palmitate</keyword>
<dbReference type="GO" id="GO:0005737">
    <property type="term" value="C:cytoplasm"/>
    <property type="evidence" value="ECO:0007669"/>
    <property type="project" value="TreeGrafter"/>
</dbReference>
<dbReference type="PROSITE" id="PS51882">
    <property type="entry name" value="G_ALPHA"/>
    <property type="match status" value="1"/>
</dbReference>
<evidence type="ECO:0000256" key="5">
    <source>
        <dbReference type="ARBA" id="ARBA00023134"/>
    </source>
</evidence>
<dbReference type="GO" id="GO:0001664">
    <property type="term" value="F:G protein-coupled receptor binding"/>
    <property type="evidence" value="ECO:0007669"/>
    <property type="project" value="TreeGrafter"/>
</dbReference>
<evidence type="ECO:0000256" key="2">
    <source>
        <dbReference type="ARBA" id="ARBA00022723"/>
    </source>
</evidence>
<comment type="caution">
    <text evidence="12">The sequence shown here is derived from an EMBL/GenBank/DDBJ whole genome shotgun (WGS) entry which is preliminary data.</text>
</comment>
<feature type="binding site" evidence="9">
    <location>
        <begin position="263"/>
        <end position="266"/>
    </location>
    <ligand>
        <name>GTP</name>
        <dbReference type="ChEBI" id="CHEBI:37565"/>
    </ligand>
</feature>
<keyword evidence="8" id="KW-0449">Lipoprotein</keyword>
<reference evidence="12" key="1">
    <citation type="submission" date="2022-08" db="EMBL/GenBank/DDBJ databases">
        <title>Novel sulphate-reducing endosymbionts in the free-living metamonad Anaeramoeba.</title>
        <authorList>
            <person name="Jerlstrom-Hultqvist J."/>
            <person name="Cepicka I."/>
            <person name="Gallot-Lavallee L."/>
            <person name="Salas-Leiva D."/>
            <person name="Curtis B.A."/>
            <person name="Zahonova K."/>
            <person name="Pipaliya S."/>
            <person name="Dacks J."/>
            <person name="Roger A.J."/>
        </authorList>
    </citation>
    <scope>NUCLEOTIDE SEQUENCE</scope>
    <source>
        <strain evidence="12">Busselton2</strain>
    </source>
</reference>
<feature type="compositionally biased region" description="Basic residues" evidence="11">
    <location>
        <begin position="1"/>
        <end position="16"/>
    </location>
</feature>
<keyword evidence="2 10" id="KW-0479">Metal-binding</keyword>
<dbReference type="SUPFAM" id="SSF47895">
    <property type="entry name" value="Transducin (alpha subunit), insertion domain"/>
    <property type="match status" value="1"/>
</dbReference>
<evidence type="ECO:0000256" key="11">
    <source>
        <dbReference type="SAM" id="MobiDB-lite"/>
    </source>
</evidence>
<dbReference type="AlphaFoldDB" id="A0AAV7Z7P2"/>
<dbReference type="PRINTS" id="PR00318">
    <property type="entry name" value="GPROTEINA"/>
</dbReference>
<dbReference type="CDD" id="cd00066">
    <property type="entry name" value="G-alpha"/>
    <property type="match status" value="1"/>
</dbReference>
<evidence type="ECO:0000256" key="3">
    <source>
        <dbReference type="ARBA" id="ARBA00022741"/>
    </source>
</evidence>
<dbReference type="InterPro" id="IPR011025">
    <property type="entry name" value="GproteinA_insert"/>
</dbReference>
<dbReference type="GO" id="GO:0005834">
    <property type="term" value="C:heterotrimeric G-protein complex"/>
    <property type="evidence" value="ECO:0007669"/>
    <property type="project" value="TreeGrafter"/>
</dbReference>
<keyword evidence="5 9" id="KW-0342">GTP-binding</keyword>
<dbReference type="PANTHER" id="PTHR10218">
    <property type="entry name" value="GTP-BINDING PROTEIN ALPHA SUBUNIT"/>
    <property type="match status" value="1"/>
</dbReference>